<evidence type="ECO:0000313" key="2">
    <source>
        <dbReference type="Proteomes" id="UP000046395"/>
    </source>
</evidence>
<dbReference type="WBParaSite" id="TMUE_2000006080.1">
    <property type="protein sequence ID" value="TMUE_2000006080.1"/>
    <property type="gene ID" value="WBGene00290891"/>
</dbReference>
<accession>A0A5S6QG26</accession>
<organism evidence="2 3">
    <name type="scientific">Trichuris muris</name>
    <name type="common">Mouse whipworm</name>
    <dbReference type="NCBI Taxonomy" id="70415"/>
    <lineage>
        <taxon>Eukaryota</taxon>
        <taxon>Metazoa</taxon>
        <taxon>Ecdysozoa</taxon>
        <taxon>Nematoda</taxon>
        <taxon>Enoplea</taxon>
        <taxon>Dorylaimia</taxon>
        <taxon>Trichinellida</taxon>
        <taxon>Trichuridae</taxon>
        <taxon>Trichuris</taxon>
    </lineage>
</organism>
<evidence type="ECO:0000256" key="1">
    <source>
        <dbReference type="SAM" id="MobiDB-lite"/>
    </source>
</evidence>
<reference evidence="3" key="1">
    <citation type="submission" date="2019-12" db="UniProtKB">
        <authorList>
            <consortium name="WormBaseParasite"/>
        </authorList>
    </citation>
    <scope>IDENTIFICATION</scope>
</reference>
<evidence type="ECO:0000313" key="3">
    <source>
        <dbReference type="WBParaSite" id="TMUE_2000006080.1"/>
    </source>
</evidence>
<keyword evidence="2" id="KW-1185">Reference proteome</keyword>
<sequence length="108" mass="11478">MEEPHQDNQQSVPERTTGGDEANGGIASYPGPFRCVLCGFVTSTGHRCGRSFLTINSVASHYGRWCTGPQGLRIASTEIGPAKIAVNGLPPKLAGIFIGERLTLLKLP</sequence>
<protein>
    <submittedName>
        <fullName evidence="3">C2H2-type domain-containing protein</fullName>
    </submittedName>
</protein>
<dbReference type="AlphaFoldDB" id="A0A5S6QG26"/>
<dbReference type="Proteomes" id="UP000046395">
    <property type="component" value="Unassembled WGS sequence"/>
</dbReference>
<name>A0A5S6QG26_TRIMR</name>
<feature type="region of interest" description="Disordered" evidence="1">
    <location>
        <begin position="1"/>
        <end position="25"/>
    </location>
</feature>
<proteinExistence type="predicted"/>